<dbReference type="InterPro" id="IPR005881">
    <property type="entry name" value="Ser_O-AcTrfase"/>
</dbReference>
<dbReference type="InterPro" id="IPR045304">
    <property type="entry name" value="LbH_SAT"/>
</dbReference>
<dbReference type="Proteomes" id="UP000461880">
    <property type="component" value="Unassembled WGS sequence"/>
</dbReference>
<comment type="similarity">
    <text evidence="1">Belongs to the transferase hexapeptide repeat family.</text>
</comment>
<comment type="caution">
    <text evidence="5">The sequence shown here is derived from an EMBL/GenBank/DDBJ whole genome shotgun (WGS) entry which is preliminary data.</text>
</comment>
<gene>
    <name evidence="5" type="ORF">FYJ51_04465</name>
</gene>
<dbReference type="InterPro" id="IPR011004">
    <property type="entry name" value="Trimer_LpxA-like_sf"/>
</dbReference>
<keyword evidence="4" id="KW-0012">Acyltransferase</keyword>
<dbReference type="PANTHER" id="PTHR42811">
    <property type="entry name" value="SERINE ACETYLTRANSFERASE"/>
    <property type="match status" value="1"/>
</dbReference>
<dbReference type="GO" id="GO:0006535">
    <property type="term" value="P:cysteine biosynthetic process from serine"/>
    <property type="evidence" value="ECO:0007669"/>
    <property type="project" value="InterPro"/>
</dbReference>
<name>A0A7X2NRM3_9FIRM</name>
<sequence>MVCTWYLFRIKRMDAFNNASMGTHLGYGAQFAEPPHLPHGIKGIILSHEAVIGKNCTILHQVTIGGGNGGAPVIGDNVEIGAGAMLVGGIHIGNNVRIGANCVVAEDIPDNCTVVMPHPRILSRSQATSD</sequence>
<reference evidence="5 6" key="1">
    <citation type="submission" date="2019-08" db="EMBL/GenBank/DDBJ databases">
        <title>In-depth cultivation of the pig gut microbiome towards novel bacterial diversity and tailored functional studies.</title>
        <authorList>
            <person name="Wylensek D."/>
            <person name="Hitch T.C.A."/>
            <person name="Clavel T."/>
        </authorList>
    </citation>
    <scope>NUCLEOTIDE SEQUENCE [LARGE SCALE GENOMIC DNA]</scope>
    <source>
        <strain evidence="5 6">Oil+RF-744-GAM-WT-6</strain>
    </source>
</reference>
<dbReference type="EMBL" id="VUMN01000007">
    <property type="protein sequence ID" value="MSS58155.1"/>
    <property type="molecule type" value="Genomic_DNA"/>
</dbReference>
<keyword evidence="6" id="KW-1185">Reference proteome</keyword>
<dbReference type="SUPFAM" id="SSF51161">
    <property type="entry name" value="Trimeric LpxA-like enzymes"/>
    <property type="match status" value="1"/>
</dbReference>
<organism evidence="5 6">
    <name type="scientific">Stecheria intestinalis</name>
    <dbReference type="NCBI Taxonomy" id="2606630"/>
    <lineage>
        <taxon>Bacteria</taxon>
        <taxon>Bacillati</taxon>
        <taxon>Bacillota</taxon>
        <taxon>Erysipelotrichia</taxon>
        <taxon>Erysipelotrichales</taxon>
        <taxon>Erysipelotrichaceae</taxon>
        <taxon>Stecheria</taxon>
    </lineage>
</organism>
<evidence type="ECO:0000313" key="5">
    <source>
        <dbReference type="EMBL" id="MSS58155.1"/>
    </source>
</evidence>
<evidence type="ECO:0000256" key="4">
    <source>
        <dbReference type="ARBA" id="ARBA00023315"/>
    </source>
</evidence>
<evidence type="ECO:0000256" key="1">
    <source>
        <dbReference type="ARBA" id="ARBA00007274"/>
    </source>
</evidence>
<evidence type="ECO:0000256" key="3">
    <source>
        <dbReference type="ARBA" id="ARBA00022679"/>
    </source>
</evidence>
<proteinExistence type="inferred from homology"/>
<keyword evidence="3 5" id="KW-0808">Transferase</keyword>
<dbReference type="GO" id="GO:0009001">
    <property type="term" value="F:serine O-acetyltransferase activity"/>
    <property type="evidence" value="ECO:0007669"/>
    <property type="project" value="InterPro"/>
</dbReference>
<dbReference type="Gene3D" id="2.160.10.10">
    <property type="entry name" value="Hexapeptide repeat proteins"/>
    <property type="match status" value="1"/>
</dbReference>
<accession>A0A7X2NRM3</accession>
<dbReference type="AlphaFoldDB" id="A0A7X2NRM3"/>
<dbReference type="InterPro" id="IPR001451">
    <property type="entry name" value="Hexapep"/>
</dbReference>
<dbReference type="CDD" id="cd03354">
    <property type="entry name" value="LbH_SAT"/>
    <property type="match status" value="1"/>
</dbReference>
<evidence type="ECO:0000313" key="6">
    <source>
        <dbReference type="Proteomes" id="UP000461880"/>
    </source>
</evidence>
<dbReference type="PIRSF" id="PIRSF000441">
    <property type="entry name" value="CysE"/>
    <property type="match status" value="1"/>
</dbReference>
<dbReference type="Pfam" id="PF00132">
    <property type="entry name" value="Hexapep"/>
    <property type="match status" value="1"/>
</dbReference>
<dbReference type="GO" id="GO:0005737">
    <property type="term" value="C:cytoplasm"/>
    <property type="evidence" value="ECO:0007669"/>
    <property type="project" value="InterPro"/>
</dbReference>
<protein>
    <recommendedName>
        <fullName evidence="2">Serine acetyltransferase</fullName>
    </recommendedName>
</protein>
<evidence type="ECO:0000256" key="2">
    <source>
        <dbReference type="ARBA" id="ARBA00018522"/>
    </source>
</evidence>